<feature type="compositionally biased region" description="Basic and acidic residues" evidence="1">
    <location>
        <begin position="7"/>
        <end position="27"/>
    </location>
</feature>
<evidence type="ECO:0000313" key="3">
    <source>
        <dbReference type="EnsemblMetazoa" id="CapteP216763"/>
    </source>
</evidence>
<dbReference type="EnsemblMetazoa" id="CapteT216763">
    <property type="protein sequence ID" value="CapteP216763"/>
    <property type="gene ID" value="CapteG216763"/>
</dbReference>
<dbReference type="SUPFAM" id="SSF52540">
    <property type="entry name" value="P-loop containing nucleoside triphosphate hydrolases"/>
    <property type="match status" value="1"/>
</dbReference>
<dbReference type="InterPro" id="IPR027417">
    <property type="entry name" value="P-loop_NTPase"/>
</dbReference>
<organism evidence="2">
    <name type="scientific">Capitella teleta</name>
    <name type="common">Polychaete worm</name>
    <dbReference type="NCBI Taxonomy" id="283909"/>
    <lineage>
        <taxon>Eukaryota</taxon>
        <taxon>Metazoa</taxon>
        <taxon>Spiralia</taxon>
        <taxon>Lophotrochozoa</taxon>
        <taxon>Annelida</taxon>
        <taxon>Polychaeta</taxon>
        <taxon>Sedentaria</taxon>
        <taxon>Scolecida</taxon>
        <taxon>Capitellidae</taxon>
        <taxon>Capitella</taxon>
    </lineage>
</organism>
<dbReference type="AlphaFoldDB" id="R7V073"/>
<evidence type="ECO:0000256" key="1">
    <source>
        <dbReference type="SAM" id="MobiDB-lite"/>
    </source>
</evidence>
<dbReference type="HOGENOM" id="CLU_306799_0_0_1"/>
<dbReference type="SUPFAM" id="SSF48452">
    <property type="entry name" value="TPR-like"/>
    <property type="match status" value="1"/>
</dbReference>
<protein>
    <submittedName>
        <fullName evidence="2 3">Uncharacterized protein</fullName>
    </submittedName>
</protein>
<dbReference type="Gene3D" id="3.40.50.300">
    <property type="entry name" value="P-loop containing nucleotide triphosphate hydrolases"/>
    <property type="match status" value="1"/>
</dbReference>
<dbReference type="InterPro" id="IPR016024">
    <property type="entry name" value="ARM-type_fold"/>
</dbReference>
<name>R7V073_CAPTE</name>
<dbReference type="InterPro" id="IPR011990">
    <property type="entry name" value="TPR-like_helical_dom_sf"/>
</dbReference>
<dbReference type="PANTHER" id="PTHR47691:SF3">
    <property type="entry name" value="HTH-TYPE TRANSCRIPTIONAL REGULATOR RV0890C-RELATED"/>
    <property type="match status" value="1"/>
</dbReference>
<accession>R7V073</accession>
<dbReference type="OMA" id="TLMDDMG"/>
<dbReference type="STRING" id="283909.R7V073"/>
<evidence type="ECO:0000313" key="2">
    <source>
        <dbReference type="EMBL" id="ELU11959.1"/>
    </source>
</evidence>
<feature type="compositionally biased region" description="Polar residues" evidence="1">
    <location>
        <begin position="139"/>
        <end position="152"/>
    </location>
</feature>
<sequence>MDFSNSIEEKKKEVESEKRKALQEPAKRTGAGDSPDAVVTLRPNRSDPKKLKAKKSKGVAKSVSDVGHQRPVNGQSEFQEIPVQRAVVHTVSAVPPSKGATLPRSSSNAEPGRIRPQSVVIGAEDSPRALSASHLGTDAPTNNYLRPKTANSAYRKGVKSEAFGGGRMTKSVSHHGELPGSGRTGSLNACTAQGYYQGRRIPSFAEVEYLRRSQVFLMIKGLQIQNIESNLPLADPILVGRSNDIEAVFDLASSSGRVVTLTGPWGVGKSALAVSVAKQLQPKFILPLLFNLRGCCSTGSVVRRIIRQFGLSLKTNELKMFYNWLNCREQRFLFVFDNLDLKDEESKRVSEFIDDLMFHVKNIRVMCTSRANFFHGQSSHESYRVGNIPQRSQELLSQLVPDLHTEGIAALAEACDHVPLLLRLLAKVFVLDDIDTGKLFEDITQNRMDDSLMPKVQESIAKLTQDSSEVRLLENTAACLLKCINSLPGQLFNFLVKLAFYPSFSKPTALAAFSPNGDLIEEAENAIRLLCRLGFLTEIAQESHYAMQPCIRLIVKASIQNEGERLTAYRQEGVTVVKALIDTYHSLKALEAMREFNTAFDFIEDVLWNIIEREDSYEVCQEFATLQGAIYLSEELSELTYMSLFESMEQQAEDRGDRIVQVRALCAMAYRFIENKDIKHGSGSIQKAYEIVHNQPETIGETDRALTLYCLGKLYWLDEDDRNQAQQFVKKALDIYKRVNGMKNLETLYAYELYGYMLTNTDNFQTARHFYNVSDFVARELLDEHPQLISGFDSRRAIWDKLSLFARATDVAKKAAKIAEQFYGEHPITARMQSTFCESVIKRGSLNEAIRAGVGALSTRSKLLGDHLDTAASYKEMAYLMLRSGQYDESVRFSQNALELYDKLNAHERFKIEMKNLMAQARYRLEYRSSVFVQLESKDASKKDVRELLNTSVASAPPETIHTAV</sequence>
<dbReference type="PANTHER" id="PTHR47691">
    <property type="entry name" value="REGULATOR-RELATED"/>
    <property type="match status" value="1"/>
</dbReference>
<feature type="region of interest" description="Disordered" evidence="1">
    <location>
        <begin position="95"/>
        <end position="115"/>
    </location>
</feature>
<dbReference type="OrthoDB" id="100767at2759"/>
<reference evidence="3" key="3">
    <citation type="submission" date="2015-06" db="UniProtKB">
        <authorList>
            <consortium name="EnsemblMetazoa"/>
        </authorList>
    </citation>
    <scope>IDENTIFICATION</scope>
</reference>
<evidence type="ECO:0000313" key="4">
    <source>
        <dbReference type="Proteomes" id="UP000014760"/>
    </source>
</evidence>
<dbReference type="Proteomes" id="UP000014760">
    <property type="component" value="Unassembled WGS sequence"/>
</dbReference>
<dbReference type="SUPFAM" id="SSF48371">
    <property type="entry name" value="ARM repeat"/>
    <property type="match status" value="1"/>
</dbReference>
<dbReference type="EMBL" id="KB296270">
    <property type="protein sequence ID" value="ELU11959.1"/>
    <property type="molecule type" value="Genomic_DNA"/>
</dbReference>
<reference evidence="4" key="1">
    <citation type="submission" date="2012-12" db="EMBL/GenBank/DDBJ databases">
        <authorList>
            <person name="Hellsten U."/>
            <person name="Grimwood J."/>
            <person name="Chapman J.A."/>
            <person name="Shapiro H."/>
            <person name="Aerts A."/>
            <person name="Otillar R.P."/>
            <person name="Terry A.Y."/>
            <person name="Boore J.L."/>
            <person name="Simakov O."/>
            <person name="Marletaz F."/>
            <person name="Cho S.-J."/>
            <person name="Edsinger-Gonzales E."/>
            <person name="Havlak P."/>
            <person name="Kuo D.-H."/>
            <person name="Larsson T."/>
            <person name="Lv J."/>
            <person name="Arendt D."/>
            <person name="Savage R."/>
            <person name="Osoegawa K."/>
            <person name="de Jong P."/>
            <person name="Lindberg D.R."/>
            <person name="Seaver E.C."/>
            <person name="Weisblat D.A."/>
            <person name="Putnam N.H."/>
            <person name="Grigoriev I.V."/>
            <person name="Rokhsar D.S."/>
        </authorList>
    </citation>
    <scope>NUCLEOTIDE SEQUENCE</scope>
    <source>
        <strain evidence="4">I ESC-2004</strain>
    </source>
</reference>
<dbReference type="Gene3D" id="1.25.40.10">
    <property type="entry name" value="Tetratricopeptide repeat domain"/>
    <property type="match status" value="2"/>
</dbReference>
<proteinExistence type="predicted"/>
<gene>
    <name evidence="2" type="ORF">CAPTEDRAFT_216763</name>
</gene>
<feature type="region of interest" description="Disordered" evidence="1">
    <location>
        <begin position="1"/>
        <end position="76"/>
    </location>
</feature>
<reference evidence="2 4" key="2">
    <citation type="journal article" date="2013" name="Nature">
        <title>Insights into bilaterian evolution from three spiralian genomes.</title>
        <authorList>
            <person name="Simakov O."/>
            <person name="Marletaz F."/>
            <person name="Cho S.J."/>
            <person name="Edsinger-Gonzales E."/>
            <person name="Havlak P."/>
            <person name="Hellsten U."/>
            <person name="Kuo D.H."/>
            <person name="Larsson T."/>
            <person name="Lv J."/>
            <person name="Arendt D."/>
            <person name="Savage R."/>
            <person name="Osoegawa K."/>
            <person name="de Jong P."/>
            <person name="Grimwood J."/>
            <person name="Chapman J.A."/>
            <person name="Shapiro H."/>
            <person name="Aerts A."/>
            <person name="Otillar R.P."/>
            <person name="Terry A.Y."/>
            <person name="Boore J.L."/>
            <person name="Grigoriev I.V."/>
            <person name="Lindberg D.R."/>
            <person name="Seaver E.C."/>
            <person name="Weisblat D.A."/>
            <person name="Putnam N.H."/>
            <person name="Rokhsar D.S."/>
        </authorList>
    </citation>
    <scope>NUCLEOTIDE SEQUENCE</scope>
    <source>
        <strain evidence="2 4">I ESC-2004</strain>
    </source>
</reference>
<feature type="region of interest" description="Disordered" evidence="1">
    <location>
        <begin position="130"/>
        <end position="185"/>
    </location>
</feature>
<keyword evidence="4" id="KW-1185">Reference proteome</keyword>
<dbReference type="EMBL" id="AMQN01005546">
    <property type="status" value="NOT_ANNOTATED_CDS"/>
    <property type="molecule type" value="Genomic_DNA"/>
</dbReference>